<evidence type="ECO:0000256" key="2">
    <source>
        <dbReference type="ARBA" id="ARBA00022695"/>
    </source>
</evidence>
<evidence type="ECO:0000259" key="3">
    <source>
        <dbReference type="Pfam" id="PF00483"/>
    </source>
</evidence>
<dbReference type="PANTHER" id="PTHR43584">
    <property type="entry name" value="NUCLEOTIDYL TRANSFERASE"/>
    <property type="match status" value="1"/>
</dbReference>
<keyword evidence="5" id="KW-1185">Reference proteome</keyword>
<keyword evidence="1" id="KW-0808">Transferase</keyword>
<dbReference type="Proteomes" id="UP001628091">
    <property type="component" value="Unassembled WGS sequence"/>
</dbReference>
<sequence>MTAGASVPQKAMVLAAGLGKRMRPITDIIPKPLVSVAGKPLIDWSLDALAEAGVPLAVVNVHHLADKMEAHLKRRTAPRVVISDEREELLDSAGGIVRALPSLGDEPFFILNADTFWIDGATSNLRRLAARWNDGRMDILLMLAAPGQATGHTGRGDFVMDGEGRLVRFRDGAGSPFIYAGAAIIHPRVFANASGGPESLNRYFDRAIAESRLYGMQIDGLWLTVGTPDAIGEAEAVLAAKV</sequence>
<evidence type="ECO:0000313" key="4">
    <source>
        <dbReference type="EMBL" id="GAB1580280.1"/>
    </source>
</evidence>
<reference evidence="4 5" key="1">
    <citation type="submission" date="2024-10" db="EMBL/GenBank/DDBJ databases">
        <title>Isolation, draft genome sequencing and identification of Phyllobacterium sp. NSA23, isolated from leaf soil.</title>
        <authorList>
            <person name="Akita H."/>
        </authorList>
    </citation>
    <scope>NUCLEOTIDE SEQUENCE [LARGE SCALE GENOMIC DNA]</scope>
    <source>
        <strain evidence="4 5">NSA23</strain>
    </source>
</reference>
<comment type="caution">
    <text evidence="4">The sequence shown here is derived from an EMBL/GenBank/DDBJ whole genome shotgun (WGS) entry which is preliminary data.</text>
</comment>
<dbReference type="Gene3D" id="3.90.550.10">
    <property type="entry name" value="Spore Coat Polysaccharide Biosynthesis Protein SpsA, Chain A"/>
    <property type="match status" value="1"/>
</dbReference>
<evidence type="ECO:0000256" key="1">
    <source>
        <dbReference type="ARBA" id="ARBA00022679"/>
    </source>
</evidence>
<protein>
    <submittedName>
        <fullName evidence="4">Nucleotidyltransferase family protein</fullName>
    </submittedName>
</protein>
<dbReference type="InterPro" id="IPR050065">
    <property type="entry name" value="GlmU-like"/>
</dbReference>
<keyword evidence="2" id="KW-0548">Nucleotidyltransferase</keyword>
<dbReference type="CDD" id="cd06422">
    <property type="entry name" value="NTP_transferase_like_1"/>
    <property type="match status" value="1"/>
</dbReference>
<evidence type="ECO:0000313" key="5">
    <source>
        <dbReference type="Proteomes" id="UP001628091"/>
    </source>
</evidence>
<accession>A0ABQ0GUD1</accession>
<proteinExistence type="predicted"/>
<name>A0ABQ0GUD1_9HYPH</name>
<dbReference type="RefSeq" id="WP_407863314.1">
    <property type="nucleotide sequence ID" value="NZ_BAAFZP010000001.1"/>
</dbReference>
<feature type="domain" description="Nucleotidyl transferase" evidence="3">
    <location>
        <begin position="10"/>
        <end position="236"/>
    </location>
</feature>
<organism evidence="4 5">
    <name type="scientific">Phyllobacterium phragmitis</name>
    <dbReference type="NCBI Taxonomy" id="2670329"/>
    <lineage>
        <taxon>Bacteria</taxon>
        <taxon>Pseudomonadati</taxon>
        <taxon>Pseudomonadota</taxon>
        <taxon>Alphaproteobacteria</taxon>
        <taxon>Hyphomicrobiales</taxon>
        <taxon>Phyllobacteriaceae</taxon>
        <taxon>Phyllobacterium</taxon>
    </lineage>
</organism>
<dbReference type="SUPFAM" id="SSF53448">
    <property type="entry name" value="Nucleotide-diphospho-sugar transferases"/>
    <property type="match status" value="1"/>
</dbReference>
<dbReference type="PANTHER" id="PTHR43584:SF8">
    <property type="entry name" value="N-ACETYLMURAMATE ALPHA-1-PHOSPHATE URIDYLYLTRANSFERASE"/>
    <property type="match status" value="1"/>
</dbReference>
<dbReference type="EMBL" id="BAAFZP010000001">
    <property type="protein sequence ID" value="GAB1580280.1"/>
    <property type="molecule type" value="Genomic_DNA"/>
</dbReference>
<dbReference type="Pfam" id="PF00483">
    <property type="entry name" value="NTP_transferase"/>
    <property type="match status" value="1"/>
</dbReference>
<dbReference type="InterPro" id="IPR029044">
    <property type="entry name" value="Nucleotide-diphossugar_trans"/>
</dbReference>
<gene>
    <name evidence="4" type="ORF">PPNSA23_02230</name>
</gene>
<dbReference type="InterPro" id="IPR005835">
    <property type="entry name" value="NTP_transferase_dom"/>
</dbReference>